<keyword evidence="2" id="KW-1185">Reference proteome</keyword>
<organism evidence="1 2">
    <name type="scientific">Racocetra persica</name>
    <dbReference type="NCBI Taxonomy" id="160502"/>
    <lineage>
        <taxon>Eukaryota</taxon>
        <taxon>Fungi</taxon>
        <taxon>Fungi incertae sedis</taxon>
        <taxon>Mucoromycota</taxon>
        <taxon>Glomeromycotina</taxon>
        <taxon>Glomeromycetes</taxon>
        <taxon>Diversisporales</taxon>
        <taxon>Gigasporaceae</taxon>
        <taxon>Racocetra</taxon>
    </lineage>
</organism>
<gene>
    <name evidence="1" type="ORF">RPERSI_LOCUS19147</name>
</gene>
<evidence type="ECO:0000313" key="2">
    <source>
        <dbReference type="Proteomes" id="UP000789920"/>
    </source>
</evidence>
<dbReference type="EMBL" id="CAJVQC010051948">
    <property type="protein sequence ID" value="CAG8790987.1"/>
    <property type="molecule type" value="Genomic_DNA"/>
</dbReference>
<dbReference type="Proteomes" id="UP000789920">
    <property type="component" value="Unassembled WGS sequence"/>
</dbReference>
<evidence type="ECO:0000313" key="1">
    <source>
        <dbReference type="EMBL" id="CAG8790987.1"/>
    </source>
</evidence>
<proteinExistence type="predicted"/>
<comment type="caution">
    <text evidence="1">The sequence shown here is derived from an EMBL/GenBank/DDBJ whole genome shotgun (WGS) entry which is preliminary data.</text>
</comment>
<accession>A0ACA9RFQ9</accession>
<name>A0ACA9RFQ9_9GLOM</name>
<sequence length="186" mass="21489">MPEEWFNNPDEILGAPGATATEGAKLTKVKTNTRKLKDIFLVLDSTIHNLLAIGKFAQAFNFKFVDLKERFGEVIETSLPNGYKIVMFDKRVMVLKPRENKKGLEHKYETETQTNWFFMPIDKVYFGGHGKIIRAYLHADELDNATCTICGKSEKMMNRIYFEDGHQETTCDDCQAEFEQIQRHLN</sequence>
<protein>
    <submittedName>
        <fullName evidence="1">13721_t:CDS:1</fullName>
    </submittedName>
</protein>
<reference evidence="1" key="1">
    <citation type="submission" date="2021-06" db="EMBL/GenBank/DDBJ databases">
        <authorList>
            <person name="Kallberg Y."/>
            <person name="Tangrot J."/>
            <person name="Rosling A."/>
        </authorList>
    </citation>
    <scope>NUCLEOTIDE SEQUENCE</scope>
    <source>
        <strain evidence="1">MA461A</strain>
    </source>
</reference>